<evidence type="ECO:0000313" key="2">
    <source>
        <dbReference type="Proteomes" id="UP001162992"/>
    </source>
</evidence>
<evidence type="ECO:0000313" key="1">
    <source>
        <dbReference type="EMBL" id="KAJ7566758.1"/>
    </source>
</evidence>
<accession>A0ACC2EJP4</accession>
<protein>
    <submittedName>
        <fullName evidence="1">Uncharacterized protein</fullName>
    </submittedName>
</protein>
<proteinExistence type="predicted"/>
<keyword evidence="2" id="KW-1185">Reference proteome</keyword>
<gene>
    <name evidence="1" type="ORF">O6H91_02G117100</name>
</gene>
<dbReference type="Proteomes" id="UP001162992">
    <property type="component" value="Chromosome 2"/>
</dbReference>
<comment type="caution">
    <text evidence="1">The sequence shown here is derived from an EMBL/GenBank/DDBJ whole genome shotgun (WGS) entry which is preliminary data.</text>
</comment>
<reference evidence="2" key="1">
    <citation type="journal article" date="2024" name="Proc. Natl. Acad. Sci. U.S.A.">
        <title>Extraordinary preservation of gene collinearity over three hundred million years revealed in homosporous lycophytes.</title>
        <authorList>
            <person name="Li C."/>
            <person name="Wickell D."/>
            <person name="Kuo L.Y."/>
            <person name="Chen X."/>
            <person name="Nie B."/>
            <person name="Liao X."/>
            <person name="Peng D."/>
            <person name="Ji J."/>
            <person name="Jenkins J."/>
            <person name="Williams M."/>
            <person name="Shu S."/>
            <person name="Plott C."/>
            <person name="Barry K."/>
            <person name="Rajasekar S."/>
            <person name="Grimwood J."/>
            <person name="Han X."/>
            <person name="Sun S."/>
            <person name="Hou Z."/>
            <person name="He W."/>
            <person name="Dai G."/>
            <person name="Sun C."/>
            <person name="Schmutz J."/>
            <person name="Leebens-Mack J.H."/>
            <person name="Li F.W."/>
            <person name="Wang L."/>
        </authorList>
    </citation>
    <scope>NUCLEOTIDE SEQUENCE [LARGE SCALE GENOMIC DNA]</scope>
    <source>
        <strain evidence="2">cv. PW_Plant_1</strain>
    </source>
</reference>
<name>A0ACC2EJP4_DIPCM</name>
<sequence length="89" mass="9831">MGEKNKEKVGSITKTVMVVAGFVIGWVGIELAFRPFLKSGRSAMDRSLNPDYDPDDSDDLVKRPLDASKEEEQNEGKAENEEEDLKAAS</sequence>
<dbReference type="EMBL" id="CM055093">
    <property type="protein sequence ID" value="KAJ7566758.1"/>
    <property type="molecule type" value="Genomic_DNA"/>
</dbReference>
<organism evidence="1 2">
    <name type="scientific">Diphasiastrum complanatum</name>
    <name type="common">Issler's clubmoss</name>
    <name type="synonym">Lycopodium complanatum</name>
    <dbReference type="NCBI Taxonomy" id="34168"/>
    <lineage>
        <taxon>Eukaryota</taxon>
        <taxon>Viridiplantae</taxon>
        <taxon>Streptophyta</taxon>
        <taxon>Embryophyta</taxon>
        <taxon>Tracheophyta</taxon>
        <taxon>Lycopodiopsida</taxon>
        <taxon>Lycopodiales</taxon>
        <taxon>Lycopodiaceae</taxon>
        <taxon>Lycopodioideae</taxon>
        <taxon>Diphasiastrum</taxon>
    </lineage>
</organism>